<comment type="caution">
    <text evidence="1">The sequence shown here is derived from an EMBL/GenBank/DDBJ whole genome shotgun (WGS) entry which is preliminary data.</text>
</comment>
<protein>
    <submittedName>
        <fullName evidence="1">Uncharacterized protein</fullName>
    </submittedName>
</protein>
<gene>
    <name evidence="1" type="ORF">RHMOL_Rhmol11G0167600</name>
</gene>
<keyword evidence="2" id="KW-1185">Reference proteome</keyword>
<sequence>MTGFTFEQSWPGMGLYWALHIPFLLFPPFVTIRFLTKPKGMFVRASKLKRFKFHPKCSALNLCHLAFADDLFILSSVDHDSLQLISALLTDFLSFSGLKPNANKSVVFYGGVDEPLKRQMQSVLPFPEGSFPIKYLGVLLIST</sequence>
<reference evidence="1" key="1">
    <citation type="submission" date="2022-02" db="EMBL/GenBank/DDBJ databases">
        <title>Plant Genome Project.</title>
        <authorList>
            <person name="Zhang R.-G."/>
        </authorList>
    </citation>
    <scope>NUCLEOTIDE SEQUENCE</scope>
    <source>
        <strain evidence="1">AT1</strain>
    </source>
</reference>
<evidence type="ECO:0000313" key="1">
    <source>
        <dbReference type="EMBL" id="KAI8531847.1"/>
    </source>
</evidence>
<accession>A0ACC0LTC9</accession>
<proteinExistence type="predicted"/>
<dbReference type="Proteomes" id="UP001062846">
    <property type="component" value="Chromosome 11"/>
</dbReference>
<organism evidence="1 2">
    <name type="scientific">Rhododendron molle</name>
    <name type="common">Chinese azalea</name>
    <name type="synonym">Azalea mollis</name>
    <dbReference type="NCBI Taxonomy" id="49168"/>
    <lineage>
        <taxon>Eukaryota</taxon>
        <taxon>Viridiplantae</taxon>
        <taxon>Streptophyta</taxon>
        <taxon>Embryophyta</taxon>
        <taxon>Tracheophyta</taxon>
        <taxon>Spermatophyta</taxon>
        <taxon>Magnoliopsida</taxon>
        <taxon>eudicotyledons</taxon>
        <taxon>Gunneridae</taxon>
        <taxon>Pentapetalae</taxon>
        <taxon>asterids</taxon>
        <taxon>Ericales</taxon>
        <taxon>Ericaceae</taxon>
        <taxon>Ericoideae</taxon>
        <taxon>Rhodoreae</taxon>
        <taxon>Rhododendron</taxon>
    </lineage>
</organism>
<name>A0ACC0LTC9_RHOML</name>
<dbReference type="EMBL" id="CM046398">
    <property type="protein sequence ID" value="KAI8531847.1"/>
    <property type="molecule type" value="Genomic_DNA"/>
</dbReference>
<evidence type="ECO:0000313" key="2">
    <source>
        <dbReference type="Proteomes" id="UP001062846"/>
    </source>
</evidence>